<reference evidence="3" key="1">
    <citation type="submission" date="2009-05" db="EMBL/GenBank/DDBJ databases">
        <title>The genome sequence of Ajellomyces capsulatus strain H143.</title>
        <authorList>
            <person name="Champion M."/>
            <person name="Cuomo C.A."/>
            <person name="Ma L.-J."/>
            <person name="Henn M.R."/>
            <person name="Sil A."/>
            <person name="Goldman B."/>
            <person name="Young S.K."/>
            <person name="Kodira C.D."/>
            <person name="Zeng Q."/>
            <person name="Koehrsen M."/>
            <person name="Alvarado L."/>
            <person name="Berlin A.M."/>
            <person name="Borenstein D."/>
            <person name="Chen Z."/>
            <person name="Engels R."/>
            <person name="Freedman E."/>
            <person name="Gellesch M."/>
            <person name="Goldberg J."/>
            <person name="Griggs A."/>
            <person name="Gujja S."/>
            <person name="Heiman D.I."/>
            <person name="Hepburn T.A."/>
            <person name="Howarth C."/>
            <person name="Jen D."/>
            <person name="Larson L."/>
            <person name="Lewis B."/>
            <person name="Mehta T."/>
            <person name="Park D."/>
            <person name="Pearson M."/>
            <person name="Roberts A."/>
            <person name="Saif S."/>
            <person name="Shea T.D."/>
            <person name="Shenoy N."/>
            <person name="Sisk P."/>
            <person name="Stolte C."/>
            <person name="Sykes S."/>
            <person name="Walk T."/>
            <person name="White J."/>
            <person name="Yandava C."/>
            <person name="Klein B."/>
            <person name="McEwen J.G."/>
            <person name="Puccia R."/>
            <person name="Goldman G.H."/>
            <person name="Felipe M.S."/>
            <person name="Nino-Vega G."/>
            <person name="San-Blas G."/>
            <person name="Taylor J.W."/>
            <person name="Mendoza L."/>
            <person name="Galagan J.E."/>
            <person name="Nusbaum C."/>
            <person name="Birren B.W."/>
        </authorList>
    </citation>
    <scope>NUCLEOTIDE SEQUENCE [LARGE SCALE GENOMIC DNA]</scope>
    <source>
        <strain evidence="3">H143</strain>
    </source>
</reference>
<organism evidence="2 3">
    <name type="scientific">Ajellomyces capsulatus (strain H143)</name>
    <name type="common">Darling's disease fungus</name>
    <name type="synonym">Histoplasma capsulatum</name>
    <dbReference type="NCBI Taxonomy" id="544712"/>
    <lineage>
        <taxon>Eukaryota</taxon>
        <taxon>Fungi</taxon>
        <taxon>Dikarya</taxon>
        <taxon>Ascomycota</taxon>
        <taxon>Pezizomycotina</taxon>
        <taxon>Eurotiomycetes</taxon>
        <taxon>Eurotiomycetidae</taxon>
        <taxon>Onygenales</taxon>
        <taxon>Ajellomycetaceae</taxon>
        <taxon>Histoplasma</taxon>
    </lineage>
</organism>
<dbReference type="VEuPathDB" id="FungiDB:HCDG_06122"/>
<protein>
    <submittedName>
        <fullName evidence="2">Uncharacterized protein</fullName>
    </submittedName>
</protein>
<name>C6HJ88_AJECH</name>
<evidence type="ECO:0000313" key="2">
    <source>
        <dbReference type="EMBL" id="EER39900.1"/>
    </source>
</evidence>
<dbReference type="Proteomes" id="UP000002624">
    <property type="component" value="Unassembled WGS sequence"/>
</dbReference>
<proteinExistence type="predicted"/>
<dbReference type="EMBL" id="GG692428">
    <property type="protein sequence ID" value="EER39900.1"/>
    <property type="molecule type" value="Genomic_DNA"/>
</dbReference>
<gene>
    <name evidence="2" type="ORF">HCDG_06122</name>
</gene>
<sequence>MPLASYNTIYIISSSICLFLSDQCSLKLGPPRNPNKRKSEDNLNSQLKKAPPIGTSLPNLVQATASRDKSATEDVLSIEKYGQNGSRYWENRFRQGWNFKTSSDFESVLHTVKAMQISTPAGRRAQFTSKFPGPDSQQLVQYVSEDGIIELSLAVRPAKKDMSDVMKQHMTVTTALKWACTVMVLRMKHCTDSLTPAR</sequence>
<evidence type="ECO:0000256" key="1">
    <source>
        <dbReference type="SAM" id="MobiDB-lite"/>
    </source>
</evidence>
<accession>C6HJ88</accession>
<dbReference type="HOGENOM" id="CLU_1377754_0_0_1"/>
<evidence type="ECO:0000313" key="3">
    <source>
        <dbReference type="Proteomes" id="UP000002624"/>
    </source>
</evidence>
<dbReference type="AlphaFoldDB" id="C6HJ88"/>
<feature type="region of interest" description="Disordered" evidence="1">
    <location>
        <begin position="30"/>
        <end position="58"/>
    </location>
</feature>